<feature type="compositionally biased region" description="Basic and acidic residues" evidence="1">
    <location>
        <begin position="41"/>
        <end position="50"/>
    </location>
</feature>
<reference evidence="2" key="1">
    <citation type="submission" date="2018-03" db="EMBL/GenBank/DDBJ databases">
        <authorList>
            <person name="Guldener U."/>
        </authorList>
    </citation>
    <scope>NUCLEOTIDE SEQUENCE</scope>
</reference>
<dbReference type="EMBL" id="ONZP01000636">
    <property type="protein sequence ID" value="SPJ88787.1"/>
    <property type="molecule type" value="Genomic_DNA"/>
</dbReference>
<feature type="region of interest" description="Disordered" evidence="1">
    <location>
        <begin position="17"/>
        <end position="63"/>
    </location>
</feature>
<dbReference type="Proteomes" id="UP001187734">
    <property type="component" value="Unassembled WGS sequence"/>
</dbReference>
<dbReference type="AlphaFoldDB" id="A0AAE8MKA4"/>
<organism evidence="2 3">
    <name type="scientific">Fusarium torulosum</name>
    <dbReference type="NCBI Taxonomy" id="33205"/>
    <lineage>
        <taxon>Eukaryota</taxon>
        <taxon>Fungi</taxon>
        <taxon>Dikarya</taxon>
        <taxon>Ascomycota</taxon>
        <taxon>Pezizomycotina</taxon>
        <taxon>Sordariomycetes</taxon>
        <taxon>Hypocreomycetidae</taxon>
        <taxon>Hypocreales</taxon>
        <taxon>Nectriaceae</taxon>
        <taxon>Fusarium</taxon>
    </lineage>
</organism>
<evidence type="ECO:0000256" key="1">
    <source>
        <dbReference type="SAM" id="MobiDB-lite"/>
    </source>
</evidence>
<gene>
    <name evidence="2" type="ORF">FTOL_12681</name>
</gene>
<name>A0AAE8MKA4_9HYPO</name>
<feature type="compositionally biased region" description="Polar residues" evidence="1">
    <location>
        <begin position="51"/>
        <end position="63"/>
    </location>
</feature>
<evidence type="ECO:0000313" key="3">
    <source>
        <dbReference type="Proteomes" id="UP001187734"/>
    </source>
</evidence>
<keyword evidence="3" id="KW-1185">Reference proteome</keyword>
<proteinExistence type="predicted"/>
<protein>
    <submittedName>
        <fullName evidence="2">Uncharacterized protein</fullName>
    </submittedName>
</protein>
<accession>A0AAE8MKA4</accession>
<sequence>MSEATLKGLDVVQREEEYNATAKSNEADTAASSGNYQEANKAADKSEEHSTNATNIGKTTGSG</sequence>
<evidence type="ECO:0000313" key="2">
    <source>
        <dbReference type="EMBL" id="SPJ88787.1"/>
    </source>
</evidence>
<comment type="caution">
    <text evidence="2">The sequence shown here is derived from an EMBL/GenBank/DDBJ whole genome shotgun (WGS) entry which is preliminary data.</text>
</comment>